<dbReference type="Pfam" id="PF24969">
    <property type="entry name" value="LRR_15"/>
    <property type="match status" value="1"/>
</dbReference>
<dbReference type="Proteomes" id="UP000184383">
    <property type="component" value="Unassembled WGS sequence"/>
</dbReference>
<dbReference type="GeneID" id="63752637"/>
<accession>A0A1L9R4H2</accession>
<dbReference type="InterPro" id="IPR032675">
    <property type="entry name" value="LRR_dom_sf"/>
</dbReference>
<dbReference type="OrthoDB" id="2520703at2759"/>
<gene>
    <name evidence="2" type="ORF">ASPWEDRAFT_46558</name>
</gene>
<evidence type="ECO:0000313" key="3">
    <source>
        <dbReference type="Proteomes" id="UP000184383"/>
    </source>
</evidence>
<feature type="domain" description="Leucine-rich repeat" evidence="1">
    <location>
        <begin position="245"/>
        <end position="368"/>
    </location>
</feature>
<organism evidence="2 3">
    <name type="scientific">Aspergillus wentii DTO 134E9</name>
    <dbReference type="NCBI Taxonomy" id="1073089"/>
    <lineage>
        <taxon>Eukaryota</taxon>
        <taxon>Fungi</taxon>
        <taxon>Dikarya</taxon>
        <taxon>Ascomycota</taxon>
        <taxon>Pezizomycotina</taxon>
        <taxon>Eurotiomycetes</taxon>
        <taxon>Eurotiomycetidae</taxon>
        <taxon>Eurotiales</taxon>
        <taxon>Aspergillaceae</taxon>
        <taxon>Aspergillus</taxon>
        <taxon>Aspergillus subgen. Cremei</taxon>
    </lineage>
</organism>
<dbReference type="SUPFAM" id="SSF52047">
    <property type="entry name" value="RNI-like"/>
    <property type="match status" value="1"/>
</dbReference>
<dbReference type="RefSeq" id="XP_040683471.1">
    <property type="nucleotide sequence ID" value="XM_040836789.1"/>
</dbReference>
<dbReference type="VEuPathDB" id="FungiDB:ASPWEDRAFT_46558"/>
<sequence length="483" mass="54485">MPHLPDEILLQIAGHVEHQKDHLCFIIACRRFYDVLLPTLYTDVKLLNRQRPWAVNDTAQVRSFLRAVFRNPALAQNVRSLRLVHPWADLISELGSDNDYFDDFDKAIVDGNTSEYSVEDMDDAMNQVLSTSYIAEDLEEQELGEDQAMVDELMGGAGIESDLERRAWELCLEYGFADVWVAMLLPRLNNIRKLSLRLPDGGVCVVQTLKRAARQPSSVFPYLSDVFVEDCSALGCTEAYRWNSFFAFPSMRRMHGVQVAELESPQAPTASSSATEIDLYQCGGGQGMKDWVGRCKALKSFRMISGNLDLTEVRFDPNAYCRSLTPHKETLEFLWLDCGSAGGEGDSVELTESFATFTALRHLHLRLENMFKRMSNLFPPSLEALFLREGNQGETGGIHHLTDMIRSRSMPRLSRVDLEMGMDNNHEVMAVLQDLQVACSNAGVSCVLWERNSNEAQDYANSTWNSLHGRDCTLTNSTDDLRN</sequence>
<dbReference type="InterPro" id="IPR056867">
    <property type="entry name" value="LRR_15"/>
</dbReference>
<reference evidence="3" key="1">
    <citation type="journal article" date="2017" name="Genome Biol.">
        <title>Comparative genomics reveals high biological diversity and specific adaptations in the industrially and medically important fungal genus Aspergillus.</title>
        <authorList>
            <person name="de Vries R.P."/>
            <person name="Riley R."/>
            <person name="Wiebenga A."/>
            <person name="Aguilar-Osorio G."/>
            <person name="Amillis S."/>
            <person name="Uchima C.A."/>
            <person name="Anderluh G."/>
            <person name="Asadollahi M."/>
            <person name="Askin M."/>
            <person name="Barry K."/>
            <person name="Battaglia E."/>
            <person name="Bayram O."/>
            <person name="Benocci T."/>
            <person name="Braus-Stromeyer S.A."/>
            <person name="Caldana C."/>
            <person name="Canovas D."/>
            <person name="Cerqueira G.C."/>
            <person name="Chen F."/>
            <person name="Chen W."/>
            <person name="Choi C."/>
            <person name="Clum A."/>
            <person name="Dos Santos R.A."/>
            <person name="Damasio A.R."/>
            <person name="Diallinas G."/>
            <person name="Emri T."/>
            <person name="Fekete E."/>
            <person name="Flipphi M."/>
            <person name="Freyberg S."/>
            <person name="Gallo A."/>
            <person name="Gournas C."/>
            <person name="Habgood R."/>
            <person name="Hainaut M."/>
            <person name="Harispe M.L."/>
            <person name="Henrissat B."/>
            <person name="Hilden K.S."/>
            <person name="Hope R."/>
            <person name="Hossain A."/>
            <person name="Karabika E."/>
            <person name="Karaffa L."/>
            <person name="Karanyi Z."/>
            <person name="Krasevec N."/>
            <person name="Kuo A."/>
            <person name="Kusch H."/>
            <person name="LaButti K."/>
            <person name="Lagendijk E.L."/>
            <person name="Lapidus A."/>
            <person name="Levasseur A."/>
            <person name="Lindquist E."/>
            <person name="Lipzen A."/>
            <person name="Logrieco A.F."/>
            <person name="MacCabe A."/>
            <person name="Maekelae M.R."/>
            <person name="Malavazi I."/>
            <person name="Melin P."/>
            <person name="Meyer V."/>
            <person name="Mielnichuk N."/>
            <person name="Miskei M."/>
            <person name="Molnar A.P."/>
            <person name="Mule G."/>
            <person name="Ngan C.Y."/>
            <person name="Orejas M."/>
            <person name="Orosz E."/>
            <person name="Ouedraogo J.P."/>
            <person name="Overkamp K.M."/>
            <person name="Park H.-S."/>
            <person name="Perrone G."/>
            <person name="Piumi F."/>
            <person name="Punt P.J."/>
            <person name="Ram A.F."/>
            <person name="Ramon A."/>
            <person name="Rauscher S."/>
            <person name="Record E."/>
            <person name="Riano-Pachon D.M."/>
            <person name="Robert V."/>
            <person name="Roehrig J."/>
            <person name="Ruller R."/>
            <person name="Salamov A."/>
            <person name="Salih N.S."/>
            <person name="Samson R.A."/>
            <person name="Sandor E."/>
            <person name="Sanguinetti M."/>
            <person name="Schuetze T."/>
            <person name="Sepcic K."/>
            <person name="Shelest E."/>
            <person name="Sherlock G."/>
            <person name="Sophianopoulou V."/>
            <person name="Squina F.M."/>
            <person name="Sun H."/>
            <person name="Susca A."/>
            <person name="Todd R.B."/>
            <person name="Tsang A."/>
            <person name="Unkles S.E."/>
            <person name="van de Wiele N."/>
            <person name="van Rossen-Uffink D."/>
            <person name="Oliveira J.V."/>
            <person name="Vesth T.C."/>
            <person name="Visser J."/>
            <person name="Yu J.-H."/>
            <person name="Zhou M."/>
            <person name="Andersen M.R."/>
            <person name="Archer D.B."/>
            <person name="Baker S.E."/>
            <person name="Benoit I."/>
            <person name="Brakhage A.A."/>
            <person name="Braus G.H."/>
            <person name="Fischer R."/>
            <person name="Frisvad J.C."/>
            <person name="Goldman G.H."/>
            <person name="Houbraken J."/>
            <person name="Oakley B."/>
            <person name="Pocsi I."/>
            <person name="Scazzocchio C."/>
            <person name="Seiboth B."/>
            <person name="vanKuyk P.A."/>
            <person name="Wortman J."/>
            <person name="Dyer P.S."/>
            <person name="Grigoriev I.V."/>
        </authorList>
    </citation>
    <scope>NUCLEOTIDE SEQUENCE [LARGE SCALE GENOMIC DNA]</scope>
    <source>
        <strain evidence="3">DTO 134E9</strain>
    </source>
</reference>
<protein>
    <recommendedName>
        <fullName evidence="1">Leucine-rich repeat domain-containing protein</fullName>
    </recommendedName>
</protein>
<dbReference type="AlphaFoldDB" id="A0A1L9R4H2"/>
<keyword evidence="3" id="KW-1185">Reference proteome</keyword>
<dbReference type="Gene3D" id="3.80.10.10">
    <property type="entry name" value="Ribonuclease Inhibitor"/>
    <property type="match status" value="1"/>
</dbReference>
<evidence type="ECO:0000259" key="1">
    <source>
        <dbReference type="Pfam" id="PF24969"/>
    </source>
</evidence>
<name>A0A1L9R4H2_ASPWE</name>
<evidence type="ECO:0000313" key="2">
    <source>
        <dbReference type="EMBL" id="OJJ29794.1"/>
    </source>
</evidence>
<dbReference type="EMBL" id="KV878218">
    <property type="protein sequence ID" value="OJJ29794.1"/>
    <property type="molecule type" value="Genomic_DNA"/>
</dbReference>
<proteinExistence type="predicted"/>
<dbReference type="STRING" id="1073089.A0A1L9R4H2"/>